<dbReference type="RefSeq" id="WP_076981181.1">
    <property type="nucleotide sequence ID" value="NZ_CP019124.1"/>
</dbReference>
<keyword evidence="2" id="KW-1185">Reference proteome</keyword>
<reference evidence="1 2" key="1">
    <citation type="submission" date="2017-01" db="EMBL/GenBank/DDBJ databases">
        <title>Genomic analysis of Xuhuaishuia manganoxidans DY6-4.</title>
        <authorList>
            <person name="Wang X."/>
        </authorList>
    </citation>
    <scope>NUCLEOTIDE SEQUENCE [LARGE SCALE GENOMIC DNA]</scope>
    <source>
        <strain evidence="1 2">DY6-4</strain>
    </source>
</reference>
<organism evidence="1 2">
    <name type="scientific">Brevirhabdus pacifica</name>
    <dbReference type="NCBI Taxonomy" id="1267768"/>
    <lineage>
        <taxon>Bacteria</taxon>
        <taxon>Pseudomonadati</taxon>
        <taxon>Pseudomonadota</taxon>
        <taxon>Alphaproteobacteria</taxon>
        <taxon>Rhodobacterales</taxon>
        <taxon>Paracoccaceae</taxon>
        <taxon>Brevirhabdus</taxon>
    </lineage>
</organism>
<dbReference type="OrthoDB" id="1123500at2"/>
<proteinExistence type="predicted"/>
<dbReference type="Proteomes" id="UP000187266">
    <property type="component" value="Chromosome"/>
</dbReference>
<dbReference type="EMBL" id="CP019124">
    <property type="protein sequence ID" value="APX91165.1"/>
    <property type="molecule type" value="Genomic_DNA"/>
</dbReference>
<protein>
    <submittedName>
        <fullName evidence="1">Uncharacterized protein</fullName>
    </submittedName>
</protein>
<accession>A0A1U7DMM3</accession>
<name>A0A1U7DMM3_9RHOB</name>
<accession>A0A2M9DC10</accession>
<gene>
    <name evidence="1" type="ORF">BV394_13125</name>
</gene>
<dbReference type="AlphaFoldDB" id="A0A1U7DMM3"/>
<evidence type="ECO:0000313" key="1">
    <source>
        <dbReference type="EMBL" id="APX91165.1"/>
    </source>
</evidence>
<evidence type="ECO:0000313" key="2">
    <source>
        <dbReference type="Proteomes" id="UP000187266"/>
    </source>
</evidence>
<sequence length="100" mass="10695">MLRLAIPILFAAGPALADAGEYGHMRWGDGYGVGMIFGPVIWLIVLGLVVAGVIWLVRQTETPAGGHRPPTGALTELDLRLARGEIDGDEYAARKKLLNS</sequence>